<sequence length="87" mass="9826">MAYTYIVQCADGTFYTGWTTNLATRMAAHNAGHGARYTRSRLPVALIYYELQPNASLARKREWAIKHMSRKAKEVLVAGFTVPEGYL</sequence>
<dbReference type="Pfam" id="PF01541">
    <property type="entry name" value="GIY-YIG"/>
    <property type="match status" value="1"/>
</dbReference>
<evidence type="ECO:0000313" key="4">
    <source>
        <dbReference type="Proteomes" id="UP000320776"/>
    </source>
</evidence>
<dbReference type="PANTHER" id="PTHR34477:SF1">
    <property type="entry name" value="UPF0213 PROTEIN YHBQ"/>
    <property type="match status" value="1"/>
</dbReference>
<dbReference type="InterPro" id="IPR050190">
    <property type="entry name" value="UPF0213_domain"/>
</dbReference>
<proteinExistence type="inferred from homology"/>
<name>A0A517DUQ8_9FIRM</name>
<dbReference type="PROSITE" id="PS50164">
    <property type="entry name" value="GIY_YIG"/>
    <property type="match status" value="1"/>
</dbReference>
<dbReference type="InterPro" id="IPR035901">
    <property type="entry name" value="GIY-YIG_endonuc_sf"/>
</dbReference>
<organism evidence="3 4">
    <name type="scientific">Sporomusa termitida</name>
    <dbReference type="NCBI Taxonomy" id="2377"/>
    <lineage>
        <taxon>Bacteria</taxon>
        <taxon>Bacillati</taxon>
        <taxon>Bacillota</taxon>
        <taxon>Negativicutes</taxon>
        <taxon>Selenomonadales</taxon>
        <taxon>Sporomusaceae</taxon>
        <taxon>Sporomusa</taxon>
    </lineage>
</organism>
<dbReference type="AlphaFoldDB" id="A0A517DUQ8"/>
<evidence type="ECO:0000313" key="3">
    <source>
        <dbReference type="EMBL" id="QDR81085.1"/>
    </source>
</evidence>
<dbReference type="Gene3D" id="3.40.1440.10">
    <property type="entry name" value="GIY-YIG endonuclease"/>
    <property type="match status" value="1"/>
</dbReference>
<dbReference type="OrthoDB" id="9807770at2"/>
<dbReference type="KEGG" id="sted:SPTER_24410"/>
<dbReference type="InterPro" id="IPR000305">
    <property type="entry name" value="GIY-YIG_endonuc"/>
</dbReference>
<reference evidence="3 4" key="1">
    <citation type="submission" date="2019-02" db="EMBL/GenBank/DDBJ databases">
        <title>Closed genome of Sporomusa termitida DSM 4440.</title>
        <authorList>
            <person name="Poehlein A."/>
            <person name="Daniel R."/>
        </authorList>
    </citation>
    <scope>NUCLEOTIDE SEQUENCE [LARGE SCALE GENOMIC DNA]</scope>
    <source>
        <strain evidence="3 4">DSM 4440</strain>
    </source>
</reference>
<comment type="similarity">
    <text evidence="1">Belongs to the UPF0213 family.</text>
</comment>
<dbReference type="PANTHER" id="PTHR34477">
    <property type="entry name" value="UPF0213 PROTEIN YHBQ"/>
    <property type="match status" value="1"/>
</dbReference>
<dbReference type="EMBL" id="CP036259">
    <property type="protein sequence ID" value="QDR81085.1"/>
    <property type="molecule type" value="Genomic_DNA"/>
</dbReference>
<accession>A0A517DUQ8</accession>
<gene>
    <name evidence="3" type="ORF">SPTER_24410</name>
</gene>
<dbReference type="CDD" id="cd10456">
    <property type="entry name" value="GIY-YIG_UPF0213"/>
    <property type="match status" value="1"/>
</dbReference>
<feature type="domain" description="GIY-YIG" evidence="2">
    <location>
        <begin position="1"/>
        <end position="75"/>
    </location>
</feature>
<evidence type="ECO:0000256" key="1">
    <source>
        <dbReference type="ARBA" id="ARBA00007435"/>
    </source>
</evidence>
<evidence type="ECO:0000259" key="2">
    <source>
        <dbReference type="PROSITE" id="PS50164"/>
    </source>
</evidence>
<dbReference type="SUPFAM" id="SSF82771">
    <property type="entry name" value="GIY-YIG endonuclease"/>
    <property type="match status" value="1"/>
</dbReference>
<keyword evidence="4" id="KW-1185">Reference proteome</keyword>
<protein>
    <recommendedName>
        <fullName evidence="2">GIY-YIG domain-containing protein</fullName>
    </recommendedName>
</protein>
<dbReference type="Proteomes" id="UP000320776">
    <property type="component" value="Chromosome"/>
</dbReference>